<keyword evidence="1" id="KW-1133">Transmembrane helix</keyword>
<dbReference type="EMBL" id="BSPX01000034">
    <property type="protein sequence ID" value="GLT22931.1"/>
    <property type="molecule type" value="Genomic_DNA"/>
</dbReference>
<gene>
    <name evidence="2" type="ORF">GCM10007933_23920</name>
</gene>
<feature type="transmembrane region" description="Helical" evidence="1">
    <location>
        <begin position="23"/>
        <end position="44"/>
    </location>
</feature>
<keyword evidence="3" id="KW-1185">Reference proteome</keyword>
<evidence type="ECO:0000256" key="1">
    <source>
        <dbReference type="SAM" id="Phobius"/>
    </source>
</evidence>
<evidence type="ECO:0000313" key="3">
    <source>
        <dbReference type="Proteomes" id="UP001157167"/>
    </source>
</evidence>
<dbReference type="Proteomes" id="UP001157167">
    <property type="component" value="Unassembled WGS sequence"/>
</dbReference>
<keyword evidence="1" id="KW-0812">Transmembrane</keyword>
<reference evidence="3" key="1">
    <citation type="journal article" date="2019" name="Int. J. Syst. Evol. Microbiol.">
        <title>The Global Catalogue of Microorganisms (GCM) 10K type strain sequencing project: providing services to taxonomists for standard genome sequencing and annotation.</title>
        <authorList>
            <consortium name="The Broad Institute Genomics Platform"/>
            <consortium name="The Broad Institute Genome Sequencing Center for Infectious Disease"/>
            <person name="Wu L."/>
            <person name="Ma J."/>
        </authorList>
    </citation>
    <scope>NUCLEOTIDE SEQUENCE [LARGE SCALE GENOMIC DNA]</scope>
    <source>
        <strain evidence="3">NBRC 102407</strain>
    </source>
</reference>
<sequence>MRGVSLHPGEPAWAPPGQWDWTVALSFVGTVLLSVGMLFSNVVFGHSGEQRCAADTARLHRMIGPVAWHVASPCPTPPRGSR</sequence>
<comment type="caution">
    <text evidence="2">The sequence shown here is derived from an EMBL/GenBank/DDBJ whole genome shotgun (WGS) entry which is preliminary data.</text>
</comment>
<evidence type="ECO:0000313" key="2">
    <source>
        <dbReference type="EMBL" id="GLT22931.1"/>
    </source>
</evidence>
<protein>
    <submittedName>
        <fullName evidence="2">Uncharacterized protein</fullName>
    </submittedName>
</protein>
<organism evidence="2 3">
    <name type="scientific">Zoogloea oryzae</name>
    <dbReference type="NCBI Taxonomy" id="310767"/>
    <lineage>
        <taxon>Bacteria</taxon>
        <taxon>Pseudomonadati</taxon>
        <taxon>Pseudomonadota</taxon>
        <taxon>Betaproteobacteria</taxon>
        <taxon>Rhodocyclales</taxon>
        <taxon>Zoogloeaceae</taxon>
        <taxon>Zoogloea</taxon>
    </lineage>
</organism>
<name>A0ABQ6FDD7_9RHOO</name>
<dbReference type="RefSeq" id="WP_284188199.1">
    <property type="nucleotide sequence ID" value="NZ_BSPX01000034.1"/>
</dbReference>
<keyword evidence="1" id="KW-0472">Membrane</keyword>
<proteinExistence type="predicted"/>
<accession>A0ABQ6FDD7</accession>